<dbReference type="PANTHER" id="PTHR21576">
    <property type="entry name" value="UNCHARACTERIZED NODULIN-LIKE PROTEIN"/>
    <property type="match status" value="1"/>
</dbReference>
<evidence type="ECO:0000256" key="3">
    <source>
        <dbReference type="ARBA" id="ARBA00022989"/>
    </source>
</evidence>
<dbReference type="SUPFAM" id="SSF103473">
    <property type="entry name" value="MFS general substrate transporter"/>
    <property type="match status" value="1"/>
</dbReference>
<reference evidence="7 8" key="1">
    <citation type="journal article" date="2019" name="Nat. Ecol. Evol.">
        <title>Megaphylogeny resolves global patterns of mushroom evolution.</title>
        <authorList>
            <person name="Varga T."/>
            <person name="Krizsan K."/>
            <person name="Foldi C."/>
            <person name="Dima B."/>
            <person name="Sanchez-Garcia M."/>
            <person name="Sanchez-Ramirez S."/>
            <person name="Szollosi G.J."/>
            <person name="Szarkandi J.G."/>
            <person name="Papp V."/>
            <person name="Albert L."/>
            <person name="Andreopoulos W."/>
            <person name="Angelini C."/>
            <person name="Antonin V."/>
            <person name="Barry K.W."/>
            <person name="Bougher N.L."/>
            <person name="Buchanan P."/>
            <person name="Buyck B."/>
            <person name="Bense V."/>
            <person name="Catcheside P."/>
            <person name="Chovatia M."/>
            <person name="Cooper J."/>
            <person name="Damon W."/>
            <person name="Desjardin D."/>
            <person name="Finy P."/>
            <person name="Geml J."/>
            <person name="Haridas S."/>
            <person name="Hughes K."/>
            <person name="Justo A."/>
            <person name="Karasinski D."/>
            <person name="Kautmanova I."/>
            <person name="Kiss B."/>
            <person name="Kocsube S."/>
            <person name="Kotiranta H."/>
            <person name="LaButti K.M."/>
            <person name="Lechner B.E."/>
            <person name="Liimatainen K."/>
            <person name="Lipzen A."/>
            <person name="Lukacs Z."/>
            <person name="Mihaltcheva S."/>
            <person name="Morgado L.N."/>
            <person name="Niskanen T."/>
            <person name="Noordeloos M.E."/>
            <person name="Ohm R.A."/>
            <person name="Ortiz-Santana B."/>
            <person name="Ovrebo C."/>
            <person name="Racz N."/>
            <person name="Riley R."/>
            <person name="Savchenko A."/>
            <person name="Shiryaev A."/>
            <person name="Soop K."/>
            <person name="Spirin V."/>
            <person name="Szebenyi C."/>
            <person name="Tomsovsky M."/>
            <person name="Tulloss R.E."/>
            <person name="Uehling J."/>
            <person name="Grigoriev I.V."/>
            <person name="Vagvolgyi C."/>
            <person name="Papp T."/>
            <person name="Martin F.M."/>
            <person name="Miettinen O."/>
            <person name="Hibbett D.S."/>
            <person name="Nagy L.G."/>
        </authorList>
    </citation>
    <scope>NUCLEOTIDE SEQUENCE [LARGE SCALE GENOMIC DNA]</scope>
    <source>
        <strain evidence="7 8">CBS 166.37</strain>
    </source>
</reference>
<keyword evidence="2 6" id="KW-0812">Transmembrane</keyword>
<evidence type="ECO:0000313" key="7">
    <source>
        <dbReference type="EMBL" id="TFK35096.1"/>
    </source>
</evidence>
<feature type="transmembrane region" description="Helical" evidence="6">
    <location>
        <begin position="184"/>
        <end position="204"/>
    </location>
</feature>
<gene>
    <name evidence="7" type="ORF">BDQ12DRAFT_656055</name>
</gene>
<keyword evidence="3 6" id="KW-1133">Transmembrane helix</keyword>
<feature type="transmembrane region" description="Helical" evidence="6">
    <location>
        <begin position="118"/>
        <end position="136"/>
    </location>
</feature>
<dbReference type="Gene3D" id="1.20.1250.20">
    <property type="entry name" value="MFS general substrate transporter like domains"/>
    <property type="match status" value="2"/>
</dbReference>
<accession>A0A5C3LSP8</accession>
<keyword evidence="4 6" id="KW-0472">Membrane</keyword>
<dbReference type="STRING" id="68775.A0A5C3LSP8"/>
<feature type="transmembrane region" description="Helical" evidence="6">
    <location>
        <begin position="521"/>
        <end position="540"/>
    </location>
</feature>
<evidence type="ECO:0000256" key="6">
    <source>
        <dbReference type="SAM" id="Phobius"/>
    </source>
</evidence>
<evidence type="ECO:0000313" key="8">
    <source>
        <dbReference type="Proteomes" id="UP000308652"/>
    </source>
</evidence>
<feature type="transmembrane region" description="Helical" evidence="6">
    <location>
        <begin position="429"/>
        <end position="452"/>
    </location>
</feature>
<dbReference type="GO" id="GO:0000329">
    <property type="term" value="C:fungal-type vacuole membrane"/>
    <property type="evidence" value="ECO:0007669"/>
    <property type="project" value="TreeGrafter"/>
</dbReference>
<evidence type="ECO:0000256" key="1">
    <source>
        <dbReference type="ARBA" id="ARBA00004141"/>
    </source>
</evidence>
<evidence type="ECO:0000256" key="4">
    <source>
        <dbReference type="ARBA" id="ARBA00023136"/>
    </source>
</evidence>
<organism evidence="7 8">
    <name type="scientific">Crucibulum laeve</name>
    <dbReference type="NCBI Taxonomy" id="68775"/>
    <lineage>
        <taxon>Eukaryota</taxon>
        <taxon>Fungi</taxon>
        <taxon>Dikarya</taxon>
        <taxon>Basidiomycota</taxon>
        <taxon>Agaricomycotina</taxon>
        <taxon>Agaricomycetes</taxon>
        <taxon>Agaricomycetidae</taxon>
        <taxon>Agaricales</taxon>
        <taxon>Agaricineae</taxon>
        <taxon>Nidulariaceae</taxon>
        <taxon>Crucibulum</taxon>
    </lineage>
</organism>
<name>A0A5C3LSP8_9AGAR</name>
<dbReference type="InterPro" id="IPR011701">
    <property type="entry name" value="MFS"/>
</dbReference>
<evidence type="ECO:0000256" key="2">
    <source>
        <dbReference type="ARBA" id="ARBA00022692"/>
    </source>
</evidence>
<proteinExistence type="predicted"/>
<feature type="transmembrane region" description="Helical" evidence="6">
    <location>
        <begin position="403"/>
        <end position="423"/>
    </location>
</feature>
<dbReference type="AlphaFoldDB" id="A0A5C3LSP8"/>
<feature type="region of interest" description="Disordered" evidence="5">
    <location>
        <begin position="250"/>
        <end position="306"/>
    </location>
</feature>
<evidence type="ECO:0000256" key="5">
    <source>
        <dbReference type="SAM" id="MobiDB-lite"/>
    </source>
</evidence>
<feature type="compositionally biased region" description="Low complexity" evidence="5">
    <location>
        <begin position="289"/>
        <end position="298"/>
    </location>
</feature>
<dbReference type="OrthoDB" id="410267at2759"/>
<sequence length="567" mass="61097">MSTNSPIPGIVSVPRLTTLFASLIVALSSGTNYVYSAYSPQLGSRLHITHTQLNIVALAGNIGVYSSGPIWGRIVDTRGPRILLVGAFLLLLSGYSGIRHMFNAGLPEGAKTLSAFSFWLLVTCSYMTGAGGNGGLTSSVNATAKTFPDHARASTTGLVISGFGLSAFLFSTISHVAYAGNTSAFLLLLALGTSVPMLLGIFFVRPIPLPPNEGPNTLEQGARTHGRGASASALERDDSQARLLDHDALGDRTPLAGEDSPPLSGYSQDEHALELSPSSSPEQHRRRSLSSSSRRSMSVAEALSHGEEDTPNIYGRRLFFSGDFWLLFSILSILSGTRLMYINNVGSMSQALFSKNNPNYDQVEAACWQSAQVSSISLMNFSGRIFIGLVSDYGKNRYALPRSYCLVISSTFVLISQIAAANIEDVRNLWIASALLGLAHGSVFSLFPTVCIEWFGLPHFSENWGYLSMSPMLAGNFFSVIFGRNLDAHEAAPKTTIVPRAPIESSGPQCLEGLECYVSTIRLTIIGALVALCLSVWAGWRDRQKLAAAHRSKSAQREVIWEEVLED</sequence>
<comment type="subcellular location">
    <subcellularLocation>
        <location evidence="1">Membrane</location>
        <topology evidence="1">Multi-pass membrane protein</topology>
    </subcellularLocation>
</comment>
<dbReference type="PANTHER" id="PTHR21576:SF160">
    <property type="entry name" value="NODULIN-LIKE DOMAIN-CONTAINING PROTEIN"/>
    <property type="match status" value="1"/>
</dbReference>
<feature type="region of interest" description="Disordered" evidence="5">
    <location>
        <begin position="214"/>
        <end position="237"/>
    </location>
</feature>
<dbReference type="Pfam" id="PF07690">
    <property type="entry name" value="MFS_1"/>
    <property type="match status" value="1"/>
</dbReference>
<feature type="transmembrane region" description="Helical" evidence="6">
    <location>
        <begin position="52"/>
        <end position="70"/>
    </location>
</feature>
<dbReference type="InterPro" id="IPR036259">
    <property type="entry name" value="MFS_trans_sf"/>
</dbReference>
<dbReference type="Proteomes" id="UP000308652">
    <property type="component" value="Unassembled WGS sequence"/>
</dbReference>
<dbReference type="GO" id="GO:0022857">
    <property type="term" value="F:transmembrane transporter activity"/>
    <property type="evidence" value="ECO:0007669"/>
    <property type="project" value="InterPro"/>
</dbReference>
<dbReference type="EMBL" id="ML213625">
    <property type="protein sequence ID" value="TFK35096.1"/>
    <property type="molecule type" value="Genomic_DNA"/>
</dbReference>
<protein>
    <submittedName>
        <fullName evidence="7">Major facilitator superfamily domain-containing protein</fullName>
    </submittedName>
</protein>
<keyword evidence="8" id="KW-1185">Reference proteome</keyword>
<feature type="transmembrane region" description="Helical" evidence="6">
    <location>
        <begin position="82"/>
        <end position="98"/>
    </location>
</feature>
<feature type="transmembrane region" description="Helical" evidence="6">
    <location>
        <begin position="157"/>
        <end position="178"/>
    </location>
</feature>
<feature type="transmembrane region" description="Helical" evidence="6">
    <location>
        <begin position="324"/>
        <end position="342"/>
    </location>
</feature>